<evidence type="ECO:0000313" key="1">
    <source>
        <dbReference type="EMBL" id="KAI5650337.1"/>
    </source>
</evidence>
<protein>
    <submittedName>
        <fullName evidence="1">Uncharacterized protein</fullName>
    </submittedName>
</protein>
<dbReference type="Proteomes" id="UP001060085">
    <property type="component" value="Linkage Group LG08"/>
</dbReference>
<name>A0ACB9ZTQ7_CATRO</name>
<proteinExistence type="predicted"/>
<evidence type="ECO:0000313" key="2">
    <source>
        <dbReference type="Proteomes" id="UP001060085"/>
    </source>
</evidence>
<comment type="caution">
    <text evidence="1">The sequence shown here is derived from an EMBL/GenBank/DDBJ whole genome shotgun (WGS) entry which is preliminary data.</text>
</comment>
<sequence length="175" mass="19617">MHSIDQQEIWKGSKRSSSSDCNPCRSNIKLMARKPWEKPNLVAFLLRDQSLAHNFIAMKQNKGSKPSLNGFTKGNESLISTKESKTGISTRRGSLFETASKDGEGDDRANERASIEALSKALRTENLVDKVWLNSLKLWSKVTRCTVGLVIPTLFETEATDFLLAIGPIYLEYHE</sequence>
<organism evidence="1 2">
    <name type="scientific">Catharanthus roseus</name>
    <name type="common">Madagascar periwinkle</name>
    <name type="synonym">Vinca rosea</name>
    <dbReference type="NCBI Taxonomy" id="4058"/>
    <lineage>
        <taxon>Eukaryota</taxon>
        <taxon>Viridiplantae</taxon>
        <taxon>Streptophyta</taxon>
        <taxon>Embryophyta</taxon>
        <taxon>Tracheophyta</taxon>
        <taxon>Spermatophyta</taxon>
        <taxon>Magnoliopsida</taxon>
        <taxon>eudicotyledons</taxon>
        <taxon>Gunneridae</taxon>
        <taxon>Pentapetalae</taxon>
        <taxon>asterids</taxon>
        <taxon>lamiids</taxon>
        <taxon>Gentianales</taxon>
        <taxon>Apocynaceae</taxon>
        <taxon>Rauvolfioideae</taxon>
        <taxon>Vinceae</taxon>
        <taxon>Catharanthinae</taxon>
        <taxon>Catharanthus</taxon>
    </lineage>
</organism>
<gene>
    <name evidence="1" type="ORF">M9H77_36342</name>
</gene>
<keyword evidence="2" id="KW-1185">Reference proteome</keyword>
<dbReference type="EMBL" id="CM044708">
    <property type="protein sequence ID" value="KAI5650337.1"/>
    <property type="molecule type" value="Genomic_DNA"/>
</dbReference>
<reference evidence="2" key="1">
    <citation type="journal article" date="2023" name="Nat. Plants">
        <title>Single-cell RNA sequencing provides a high-resolution roadmap for understanding the multicellular compartmentation of specialized metabolism.</title>
        <authorList>
            <person name="Sun S."/>
            <person name="Shen X."/>
            <person name="Li Y."/>
            <person name="Li Y."/>
            <person name="Wang S."/>
            <person name="Li R."/>
            <person name="Zhang H."/>
            <person name="Shen G."/>
            <person name="Guo B."/>
            <person name="Wei J."/>
            <person name="Xu J."/>
            <person name="St-Pierre B."/>
            <person name="Chen S."/>
            <person name="Sun C."/>
        </authorList>
    </citation>
    <scope>NUCLEOTIDE SEQUENCE [LARGE SCALE GENOMIC DNA]</scope>
</reference>
<accession>A0ACB9ZTQ7</accession>